<dbReference type="Pfam" id="PF21983">
    <property type="entry name" value="NikA-like"/>
    <property type="match status" value="1"/>
</dbReference>
<gene>
    <name evidence="1" type="ORF">DU508_21615</name>
</gene>
<sequence>MKTPIKKVGRPVLESGRREHILKAKLTEEEHQQVMATARELGISRTELIRTRLLSQQGQVLVNTSELLASLDNIGSELGRSGNNINQLARHANVLNKRGMLEAAVISEFNGLFSIYQQQHLEIQQLMRLLIRLMKG</sequence>
<organism evidence="1 2">
    <name type="scientific">Pedobacter chinensis</name>
    <dbReference type="NCBI Taxonomy" id="2282421"/>
    <lineage>
        <taxon>Bacteria</taxon>
        <taxon>Pseudomonadati</taxon>
        <taxon>Bacteroidota</taxon>
        <taxon>Sphingobacteriia</taxon>
        <taxon>Sphingobacteriales</taxon>
        <taxon>Sphingobacteriaceae</taxon>
        <taxon>Pedobacter</taxon>
    </lineage>
</organism>
<dbReference type="AlphaFoldDB" id="A0A369PPV3"/>
<dbReference type="EMBL" id="QPKV01000014">
    <property type="protein sequence ID" value="RDC54322.1"/>
    <property type="molecule type" value="Genomic_DNA"/>
</dbReference>
<name>A0A369PPV3_9SPHI</name>
<dbReference type="InterPro" id="IPR053842">
    <property type="entry name" value="NikA-like"/>
</dbReference>
<evidence type="ECO:0000313" key="2">
    <source>
        <dbReference type="Proteomes" id="UP000253961"/>
    </source>
</evidence>
<evidence type="ECO:0000313" key="1">
    <source>
        <dbReference type="EMBL" id="RDC54322.1"/>
    </source>
</evidence>
<protein>
    <submittedName>
        <fullName evidence="1">Plasmid mobilization relaxosome protein MobC</fullName>
    </submittedName>
</protein>
<dbReference type="RefSeq" id="WP_115404749.1">
    <property type="nucleotide sequence ID" value="NZ_QPKV01000014.1"/>
</dbReference>
<proteinExistence type="predicted"/>
<accession>A0A369PPV3</accession>
<dbReference type="Proteomes" id="UP000253961">
    <property type="component" value="Unassembled WGS sequence"/>
</dbReference>
<reference evidence="1 2" key="1">
    <citation type="submission" date="2018-07" db="EMBL/GenBank/DDBJ databases">
        <title>Pedobacter sp. nov., isolated from soil.</title>
        <authorList>
            <person name="Zhou L.Y."/>
            <person name="Du Z.J."/>
        </authorList>
    </citation>
    <scope>NUCLEOTIDE SEQUENCE [LARGE SCALE GENOMIC DNA]</scope>
    <source>
        <strain evidence="1 2">JDX94</strain>
    </source>
</reference>
<dbReference type="OrthoDB" id="681025at2"/>
<keyword evidence="2" id="KW-1185">Reference proteome</keyword>
<comment type="caution">
    <text evidence="1">The sequence shown here is derived from an EMBL/GenBank/DDBJ whole genome shotgun (WGS) entry which is preliminary data.</text>
</comment>